<dbReference type="AlphaFoldDB" id="A0A6P5EIT7"/>
<protein>
    <recommendedName>
        <fullName evidence="2">glycerophosphodiester phosphodiesterase</fullName>
        <ecNumber evidence="2">3.1.4.46</ecNumber>
    </recommendedName>
</protein>
<dbReference type="GO" id="GO:0008889">
    <property type="term" value="F:glycerophosphodiester phosphodiesterase activity"/>
    <property type="evidence" value="ECO:0007669"/>
    <property type="project" value="UniProtKB-EC"/>
</dbReference>
<dbReference type="FunFam" id="3.20.20.190:FF:000013">
    <property type="entry name" value="Glycerophosphodiester phosphodiesterase GDPDL3"/>
    <property type="match status" value="1"/>
</dbReference>
<reference evidence="11" key="2">
    <citation type="submission" date="2025-08" db="UniProtKB">
        <authorList>
            <consortium name="RefSeq"/>
        </authorList>
    </citation>
    <scope>IDENTIFICATION</scope>
    <source>
        <tissue evidence="11">Leaf</tissue>
    </source>
</reference>
<dbReference type="GeneID" id="109706825"/>
<feature type="chain" id="PRO_5027848097" description="glycerophosphodiester phosphodiesterase" evidence="8">
    <location>
        <begin position="39"/>
        <end position="762"/>
    </location>
</feature>
<proteinExistence type="inferred from homology"/>
<reference evidence="10" key="1">
    <citation type="journal article" date="2015" name="Nat. Genet.">
        <title>The pineapple genome and the evolution of CAM photosynthesis.</title>
        <authorList>
            <person name="Ming R."/>
            <person name="VanBuren R."/>
            <person name="Wai C.M."/>
            <person name="Tang H."/>
            <person name="Schatz M.C."/>
            <person name="Bowers J.E."/>
            <person name="Lyons E."/>
            <person name="Wang M.L."/>
            <person name="Chen J."/>
            <person name="Biggers E."/>
            <person name="Zhang J."/>
            <person name="Huang L."/>
            <person name="Zhang L."/>
            <person name="Miao W."/>
            <person name="Zhang J."/>
            <person name="Ye Z."/>
            <person name="Miao C."/>
            <person name="Lin Z."/>
            <person name="Wang H."/>
            <person name="Zhou H."/>
            <person name="Yim W.C."/>
            <person name="Priest H.D."/>
            <person name="Zheng C."/>
            <person name="Woodhouse M."/>
            <person name="Edger P.P."/>
            <person name="Guyot R."/>
            <person name="Guo H.B."/>
            <person name="Guo H."/>
            <person name="Zheng G."/>
            <person name="Singh R."/>
            <person name="Sharma A."/>
            <person name="Min X."/>
            <person name="Zheng Y."/>
            <person name="Lee H."/>
            <person name="Gurtowski J."/>
            <person name="Sedlazeck F.J."/>
            <person name="Harkess A."/>
            <person name="McKain M.R."/>
            <person name="Liao Z."/>
            <person name="Fang J."/>
            <person name="Liu J."/>
            <person name="Zhang X."/>
            <person name="Zhang Q."/>
            <person name="Hu W."/>
            <person name="Qin Y."/>
            <person name="Wang K."/>
            <person name="Chen L.Y."/>
            <person name="Shirley N."/>
            <person name="Lin Y.R."/>
            <person name="Liu L.Y."/>
            <person name="Hernandez A.G."/>
            <person name="Wright C.L."/>
            <person name="Bulone V."/>
            <person name="Tuskan G.A."/>
            <person name="Heath K."/>
            <person name="Zee F."/>
            <person name="Moore P.H."/>
            <person name="Sunkar R."/>
            <person name="Leebens-Mack J.H."/>
            <person name="Mockler T."/>
            <person name="Bennetzen J.L."/>
            <person name="Freeling M."/>
            <person name="Sankoff D."/>
            <person name="Paterson A.H."/>
            <person name="Zhu X."/>
            <person name="Yang X."/>
            <person name="Smith J.A."/>
            <person name="Cushman J.C."/>
            <person name="Paull R.E."/>
            <person name="Yu Q."/>
        </authorList>
    </citation>
    <scope>NUCLEOTIDE SEQUENCE [LARGE SCALE GENOMIC DNA]</scope>
    <source>
        <strain evidence="10">cv. F153</strain>
    </source>
</reference>
<keyword evidence="6" id="KW-0325">Glycoprotein</keyword>
<dbReference type="OrthoDB" id="1058301at2759"/>
<evidence type="ECO:0000256" key="6">
    <source>
        <dbReference type="ARBA" id="ARBA00023180"/>
    </source>
</evidence>
<feature type="signal peptide" evidence="8">
    <location>
        <begin position="1"/>
        <end position="38"/>
    </location>
</feature>
<dbReference type="CDD" id="cd08604">
    <property type="entry name" value="GDPD_SHV3_repeat_2"/>
    <property type="match status" value="1"/>
</dbReference>
<dbReference type="Gene3D" id="3.20.20.190">
    <property type="entry name" value="Phosphatidylinositol (PI) phosphodiesterase"/>
    <property type="match status" value="2"/>
</dbReference>
<dbReference type="FunFam" id="3.20.20.190:FF:000011">
    <property type="entry name" value="Glycerophosphodiester phosphodiesterase GDPDL3"/>
    <property type="match status" value="1"/>
</dbReference>
<sequence>MLRGVFSIVGISTMRGRKRKLSSLLGSFLLLQMGLVMAQSTSKSPWKTLSGNPPAIIARGGFSGIFPDSSYAAYRFVYSASSEDTVLWCDVQLTKDGIGICLPDVILDNCTNIADVYPSGMTNYVVNGAPMRGWFSVDYNSSEISELSLTQAIYSRTERFDASNYAILRVTDVVSQIKPPAIWLNVQHDIFYKEHNLSMRNFIISVSKQVVVNYVSSPEVGFLKSIAPRVSSKTKLIFRFLDETLHDPSTNQTYNSLLRNLTFVKTFASGILVPKNYIWPVSPDNYLLPPNTSVVTDAHKAGLEIYAADFANDNLFSYNYSFDPLAEYLSFIDNGEFSVDGVVSDFPITPSEAIGCFFHLNKSSTDHGKPVIISHYGASGDYPDCTDLAYQNAVSDGADIIDCPVQVTQDSILICMSSINLMDDTNVANTQFRSRVSVVPQIQSTPGIFTFNLTWDEIQNNIQPVISSPESNFKLTRNPRYKTAGNFMKLADFLAFAKDKDLSGILISVQYAAFMAENLGFSATDAIITALSEAGYNKQTTALDVMIQSIDSSVLVNFKQKTKYKLVYMIDEYVSDALPSSLADIKTFADAVAVHKGSIYAVDEYFITNQTNLVEHLKAAGLLVYVYVLRNEFTSQPWDFFADATVEINSYVAGVGVDGLITDFPATARRYKRNSCFNLGNNTPVYMETIQAGGLLQLIIPPARPPMPALNVSDVVEPPLPPVALKPPPASPANSPHSAAARRTTASVFALLLVMLSTFLLV</sequence>
<evidence type="ECO:0000256" key="4">
    <source>
        <dbReference type="ARBA" id="ARBA00022798"/>
    </source>
</evidence>
<accession>A0A6P5EIT7</accession>
<dbReference type="Proteomes" id="UP000515123">
    <property type="component" value="Linkage group 2"/>
</dbReference>
<dbReference type="PROSITE" id="PS51704">
    <property type="entry name" value="GP_PDE"/>
    <property type="match status" value="2"/>
</dbReference>
<evidence type="ECO:0000256" key="3">
    <source>
        <dbReference type="ARBA" id="ARBA00022729"/>
    </source>
</evidence>
<dbReference type="InterPro" id="IPR030395">
    <property type="entry name" value="GP_PDE_dom"/>
</dbReference>
<evidence type="ECO:0000256" key="7">
    <source>
        <dbReference type="ARBA" id="ARBA00047512"/>
    </source>
</evidence>
<organism evidence="10 11">
    <name type="scientific">Ananas comosus</name>
    <name type="common">Pineapple</name>
    <name type="synonym">Ananas ananas</name>
    <dbReference type="NCBI Taxonomy" id="4615"/>
    <lineage>
        <taxon>Eukaryota</taxon>
        <taxon>Viridiplantae</taxon>
        <taxon>Streptophyta</taxon>
        <taxon>Embryophyta</taxon>
        <taxon>Tracheophyta</taxon>
        <taxon>Spermatophyta</taxon>
        <taxon>Magnoliopsida</taxon>
        <taxon>Liliopsida</taxon>
        <taxon>Poales</taxon>
        <taxon>Bromeliaceae</taxon>
        <taxon>Bromelioideae</taxon>
        <taxon>Ananas</taxon>
    </lineage>
</organism>
<gene>
    <name evidence="11" type="primary">LOC109706825</name>
</gene>
<evidence type="ECO:0000256" key="5">
    <source>
        <dbReference type="ARBA" id="ARBA00022801"/>
    </source>
</evidence>
<keyword evidence="3 8" id="KW-0732">Signal</keyword>
<evidence type="ECO:0000259" key="9">
    <source>
        <dbReference type="PROSITE" id="PS51704"/>
    </source>
</evidence>
<dbReference type="RefSeq" id="XP_020083421.1">
    <property type="nucleotide sequence ID" value="XM_020227832.1"/>
</dbReference>
<feature type="domain" description="GP-PDE" evidence="9">
    <location>
        <begin position="370"/>
        <end position="672"/>
    </location>
</feature>
<evidence type="ECO:0000313" key="10">
    <source>
        <dbReference type="Proteomes" id="UP000515123"/>
    </source>
</evidence>
<dbReference type="EC" id="3.1.4.46" evidence="2"/>
<dbReference type="Pfam" id="PF03009">
    <property type="entry name" value="GDPD"/>
    <property type="match status" value="1"/>
</dbReference>
<feature type="domain" description="GP-PDE" evidence="9">
    <location>
        <begin position="54"/>
        <end position="354"/>
    </location>
</feature>
<dbReference type="GO" id="GO:0006071">
    <property type="term" value="P:glycerol metabolic process"/>
    <property type="evidence" value="ECO:0007669"/>
    <property type="project" value="UniProtKB-KW"/>
</dbReference>
<dbReference type="InterPro" id="IPR017946">
    <property type="entry name" value="PLC-like_Pdiesterase_TIM-brl"/>
</dbReference>
<comment type="similarity">
    <text evidence="1">Belongs to the glycerophosphoryl diester phosphodiesterase family.</text>
</comment>
<dbReference type="SUPFAM" id="SSF51695">
    <property type="entry name" value="PLC-like phosphodiesterases"/>
    <property type="match status" value="2"/>
</dbReference>
<keyword evidence="5" id="KW-0378">Hydrolase</keyword>
<keyword evidence="4" id="KW-0319">Glycerol metabolism</keyword>
<keyword evidence="10" id="KW-1185">Reference proteome</keyword>
<evidence type="ECO:0000313" key="11">
    <source>
        <dbReference type="RefSeq" id="XP_020083421.1"/>
    </source>
</evidence>
<dbReference type="PANTHER" id="PTHR43620">
    <property type="entry name" value="GLYCEROPHOSPHORYL DIESTER PHOSPHODIESTERASE"/>
    <property type="match status" value="1"/>
</dbReference>
<dbReference type="GO" id="GO:0006629">
    <property type="term" value="P:lipid metabolic process"/>
    <property type="evidence" value="ECO:0007669"/>
    <property type="project" value="InterPro"/>
</dbReference>
<name>A0A6P5EIT7_ANACO</name>
<dbReference type="CDD" id="cd08603">
    <property type="entry name" value="GDPD_SHV3_repeat_1"/>
    <property type="match status" value="1"/>
</dbReference>
<evidence type="ECO:0000256" key="8">
    <source>
        <dbReference type="SAM" id="SignalP"/>
    </source>
</evidence>
<evidence type="ECO:0000256" key="2">
    <source>
        <dbReference type="ARBA" id="ARBA00012247"/>
    </source>
</evidence>
<evidence type="ECO:0000256" key="1">
    <source>
        <dbReference type="ARBA" id="ARBA00007277"/>
    </source>
</evidence>
<dbReference type="PANTHER" id="PTHR43620:SF7">
    <property type="entry name" value="GLYCEROPHOSPHODIESTER PHOSPHODIESTERASE GDPD5-RELATED"/>
    <property type="match status" value="1"/>
</dbReference>
<comment type="catalytic activity">
    <reaction evidence="7">
        <text>a sn-glycero-3-phosphodiester + H2O = an alcohol + sn-glycerol 3-phosphate + H(+)</text>
        <dbReference type="Rhea" id="RHEA:12969"/>
        <dbReference type="ChEBI" id="CHEBI:15377"/>
        <dbReference type="ChEBI" id="CHEBI:15378"/>
        <dbReference type="ChEBI" id="CHEBI:30879"/>
        <dbReference type="ChEBI" id="CHEBI:57597"/>
        <dbReference type="ChEBI" id="CHEBI:83408"/>
        <dbReference type="EC" id="3.1.4.46"/>
    </reaction>
</comment>